<feature type="compositionally biased region" description="Polar residues" evidence="6">
    <location>
        <begin position="142"/>
        <end position="169"/>
    </location>
</feature>
<feature type="region of interest" description="Disordered" evidence="6">
    <location>
        <begin position="3304"/>
        <end position="3349"/>
    </location>
</feature>
<feature type="compositionally biased region" description="Polar residues" evidence="6">
    <location>
        <begin position="3821"/>
        <end position="3830"/>
    </location>
</feature>
<feature type="region of interest" description="Disordered" evidence="6">
    <location>
        <begin position="4263"/>
        <end position="4320"/>
    </location>
</feature>
<feature type="compositionally biased region" description="Polar residues" evidence="6">
    <location>
        <begin position="974"/>
        <end position="985"/>
    </location>
</feature>
<feature type="compositionally biased region" description="Basic residues" evidence="6">
    <location>
        <begin position="3305"/>
        <end position="3314"/>
    </location>
</feature>
<feature type="region of interest" description="Disordered" evidence="6">
    <location>
        <begin position="633"/>
        <end position="652"/>
    </location>
</feature>
<feature type="compositionally biased region" description="Polar residues" evidence="6">
    <location>
        <begin position="1538"/>
        <end position="1567"/>
    </location>
</feature>
<dbReference type="Proteomes" id="UP001281761">
    <property type="component" value="Unassembled WGS sequence"/>
</dbReference>
<evidence type="ECO:0000259" key="7">
    <source>
        <dbReference type="PROSITE" id="PS50237"/>
    </source>
</evidence>
<dbReference type="PROSITE" id="PS50237">
    <property type="entry name" value="HECT"/>
    <property type="match status" value="1"/>
</dbReference>
<feature type="region of interest" description="Disordered" evidence="6">
    <location>
        <begin position="825"/>
        <end position="854"/>
    </location>
</feature>
<feature type="region of interest" description="Disordered" evidence="6">
    <location>
        <begin position="3680"/>
        <end position="3728"/>
    </location>
</feature>
<feature type="domain" description="HECT" evidence="7">
    <location>
        <begin position="4981"/>
        <end position="5171"/>
    </location>
</feature>
<proteinExistence type="predicted"/>
<feature type="compositionally biased region" description="Low complexity" evidence="6">
    <location>
        <begin position="3807"/>
        <end position="3820"/>
    </location>
</feature>
<evidence type="ECO:0000256" key="1">
    <source>
        <dbReference type="ARBA" id="ARBA00000885"/>
    </source>
</evidence>
<protein>
    <recommendedName>
        <fullName evidence="2">HECT-type E3 ubiquitin transferase</fullName>
        <ecNumber evidence="2">2.3.2.26</ecNumber>
    </recommendedName>
</protein>
<dbReference type="EMBL" id="JARBJD010000012">
    <property type="protein sequence ID" value="KAK2962262.1"/>
    <property type="molecule type" value="Genomic_DNA"/>
</dbReference>
<dbReference type="PANTHER" id="PTHR45700:SF2">
    <property type="entry name" value="UBIQUITIN-PROTEIN LIGASE E3C"/>
    <property type="match status" value="1"/>
</dbReference>
<keyword evidence="9" id="KW-1185">Reference proteome</keyword>
<dbReference type="EC" id="2.3.2.26" evidence="2"/>
<feature type="region of interest" description="Disordered" evidence="6">
    <location>
        <begin position="974"/>
        <end position="994"/>
    </location>
</feature>
<dbReference type="Pfam" id="PF00632">
    <property type="entry name" value="HECT"/>
    <property type="match status" value="1"/>
</dbReference>
<feature type="region of interest" description="Disordered" evidence="6">
    <location>
        <begin position="4716"/>
        <end position="4743"/>
    </location>
</feature>
<dbReference type="Gene3D" id="3.30.2160.10">
    <property type="entry name" value="Hect, E3 ligase catalytic domain"/>
    <property type="match status" value="1"/>
</dbReference>
<reference evidence="8 9" key="1">
    <citation type="journal article" date="2022" name="bioRxiv">
        <title>Genomics of Preaxostyla Flagellates Illuminates Evolutionary Transitions and the Path Towards Mitochondrial Loss.</title>
        <authorList>
            <person name="Novak L.V.F."/>
            <person name="Treitli S.C."/>
            <person name="Pyrih J."/>
            <person name="Halakuc P."/>
            <person name="Pipaliya S.V."/>
            <person name="Vacek V."/>
            <person name="Brzon O."/>
            <person name="Soukal P."/>
            <person name="Eme L."/>
            <person name="Dacks J.B."/>
            <person name="Karnkowska A."/>
            <person name="Elias M."/>
            <person name="Hampl V."/>
        </authorList>
    </citation>
    <scope>NUCLEOTIDE SEQUENCE [LARGE SCALE GENOMIC DNA]</scope>
    <source>
        <strain evidence="8">NAU3</strain>
        <tissue evidence="8">Gut</tissue>
    </source>
</reference>
<feature type="compositionally biased region" description="Basic and acidic residues" evidence="6">
    <location>
        <begin position="771"/>
        <end position="780"/>
    </location>
</feature>
<feature type="compositionally biased region" description="Polar residues" evidence="6">
    <location>
        <begin position="4716"/>
        <end position="4741"/>
    </location>
</feature>
<gene>
    <name evidence="8" type="ORF">BLNAU_2922</name>
</gene>
<keyword evidence="4 5" id="KW-0833">Ubl conjugation pathway</keyword>
<feature type="region of interest" description="Disordered" evidence="6">
    <location>
        <begin position="2822"/>
        <end position="2846"/>
    </location>
</feature>
<feature type="compositionally biased region" description="Polar residues" evidence="6">
    <location>
        <begin position="781"/>
        <end position="790"/>
    </location>
</feature>
<dbReference type="PANTHER" id="PTHR45700">
    <property type="entry name" value="UBIQUITIN-PROTEIN LIGASE E3C"/>
    <property type="match status" value="1"/>
</dbReference>
<feature type="compositionally biased region" description="Basic and acidic residues" evidence="6">
    <location>
        <begin position="2823"/>
        <end position="2837"/>
    </location>
</feature>
<evidence type="ECO:0000313" key="9">
    <source>
        <dbReference type="Proteomes" id="UP001281761"/>
    </source>
</evidence>
<comment type="catalytic activity">
    <reaction evidence="1">
        <text>S-ubiquitinyl-[E2 ubiquitin-conjugating enzyme]-L-cysteine + [acceptor protein]-L-lysine = [E2 ubiquitin-conjugating enzyme]-L-cysteine + N(6)-ubiquitinyl-[acceptor protein]-L-lysine.</text>
        <dbReference type="EC" id="2.3.2.26"/>
    </reaction>
</comment>
<dbReference type="InterPro" id="IPR000569">
    <property type="entry name" value="HECT_dom"/>
</dbReference>
<name>A0ABQ9YES0_9EUKA</name>
<comment type="caution">
    <text evidence="8">The sequence shown here is derived from an EMBL/GenBank/DDBJ whole genome shotgun (WGS) entry which is preliminary data.</text>
</comment>
<evidence type="ECO:0000313" key="8">
    <source>
        <dbReference type="EMBL" id="KAK2962262.1"/>
    </source>
</evidence>
<dbReference type="InterPro" id="IPR035983">
    <property type="entry name" value="Hect_E3_ubiquitin_ligase"/>
</dbReference>
<dbReference type="Gene3D" id="3.90.1750.10">
    <property type="entry name" value="Hect, E3 ligase catalytic domains"/>
    <property type="match status" value="1"/>
</dbReference>
<evidence type="ECO:0000256" key="6">
    <source>
        <dbReference type="SAM" id="MobiDB-lite"/>
    </source>
</evidence>
<feature type="region of interest" description="Disordered" evidence="6">
    <location>
        <begin position="2208"/>
        <end position="2231"/>
    </location>
</feature>
<accession>A0ABQ9YES0</accession>
<evidence type="ECO:0000256" key="3">
    <source>
        <dbReference type="ARBA" id="ARBA00022679"/>
    </source>
</evidence>
<feature type="compositionally biased region" description="Polar residues" evidence="6">
    <location>
        <begin position="3319"/>
        <end position="3348"/>
    </location>
</feature>
<sequence>MSVTGAVDIKLATNIFTQLVYANPSNNEDEPQTLSREIFASRSFRHRIITSAMNILDLPKQQFAPEIFSALDLICILFLHPHFRSDCIKMSLSHNVLARLLSLFSDTMILFLNEAIEDAPDNTIPISQEPVLHHTSDEPPLQGNQQIDDQEGTGSLDMSQNMDNMNQGPVWNGRFFQFPSTDPPGMQNQRGAGGQDLPFDLFGQCTESVSLDSNEDRNDYQEPFSSVEDLSPLNRSILPSLDHTIFEGDMTPEFLPDNMGQLMAEFLSTSPFSAPILSEPPLSIGENSALPLDTFAVTKESIFFWNQLCMIYTALSCCSETINEENTILFQSPSSLLQRMGLSPSITSSRVMDTPAEMVVDFVSSHLIPKFHSSLTSFAPRLVPSGKMSFPLPFLSKTSLSVMTRYGTASQFIVTPLPIVRCSQPDCGSEAKLLSTTSLKKIIGIVQFITTSIQSLLNRQTRTSLIEQAFQTSAQPFTKEDGSEKTAKAINTLKNLDSSLLRIHIEAMAAIVQQTLPRVAKALHSSYSTIAETQSNIDQARFVLSFLSPHNFDVTDVLLSNIRTQPTHHKRKSLNAVKTSSPHNSFIFRGRQEYQPSESFHQHTPSHTPNATLILTQPGSIPNQARPIVVSRQSSFAPTPGERSPSSSINKGNPISSSIMILDEQNAPLAIVDDPKNNVHRYNVYMRNLITTWQHLFMKMIHIEDSRLLESVYSSFHLFLTTMTTPTLNSPVQLSEKESYHYLQRFDSIFSSIPSHSLILGILSRLDQHKGPDVSAHRGTVDQSNRTQSVSKKRYPSISTRHSPQPSNKMISLKKTNSVTVKQSLLSSPDTVGSKQSKPSSHYAGPHHTPFNGPAQSTLLPPVIFSFIQPWDSVPVIIAGHGYALTLAAFPLFVTPLVVVPPEHQPAESPETGHHRQNTLFTDIHTLNIETDMLSEELFPNQPQKDLDEEEDELIQHLSHPTFQSMYGLSNPTGWSHPISPSASPESHVKGNDNRHKHDVAVVRTRSNAASSKFAAPSYEDDIRSLLKQFSQLSADCGGNVPVSMSPELIEEEQSPDMLQQMIEAKLASLELLIALIQLELDSAARHAAKNSKRSQESAIEEGNEESEHIVRTLRHQCIHLILKDLYNAPITQHLINELDGIQSNLSLFSIGRLLLSFVELCVSDLEEFSKSDIKYTRAFSLFDSWNPHSAPIHMFKTIFSDEQAYLSALSTSFNTQAESSDLELNSVDPDNQDVPSAVAKSTRFVSSITLPSVFYALSLARVRFSFELPTMSPVLDSIMKKWMPFINTFPFALTTKPSLMMEYITTFSLSFPTADFLVSVPPPVSTMLLRVTSVMLSFSHYQILSSASAKAGMMSGKLSNLETITKAHLLVTRSLLPDCVPWNKLGTPLFPLQVEYLSVLLESLSNILWSDVLSSQGHSLHFGKLGLHDSQYYAACLLSTRSLSPPTQLHNDILHCLVHTILPFLYSVSFSFFAHNSVSSSFSSLYESVALTLVPLLRLFTPNSSPPYQPSSEVFDDLVSLFPFFCRYLGYLHRNPSKGSNSRRPSVSDAVSPQQVSHVSSRQNSARGPLRNPDPPSLAQSSTFLPLYTNGPFADGSFKVDTDFNRLNVEGGSFTTACNWRIAEDGQAMARIGLAMWFEFFIVQLDVAMNQPAPKATDPKHTIFQFLTKTLDTVANESIKETAIVLGFQNDLPTLFAGDDDAGNEDDSHPTVLEFLLRGALIAHADWTISPTSFSNLHLIHQVPYSFFPTVFPFMHVTPNDRTMADVPAAYGFFLTTKKKTTHAFSLSMSSGTFPIITVRFLSQFISTVIRIEQSDPSKLLFCQPREVLNEFFSIILLCLSMSDSHLTHSHLRSIYLQNSSGALSLATVLVYHRFSRHIWRERGLSSPTVKSRGAPPPLGDILNFLGMYLSGIGLDIGTYINVFSHDSVKNTSHSKALLRLAVTQNTSLLGSFTQIPFSSAAITPQLPQQTSYSSETERPLNKGRSSIILALNDFFTTTFRTLYASIPDSFSQPPLTCLQSIQNPHPPCAILHLTDSIITLLFINAESPFTDPIHRLTQGLDPDDPFDQTKHRQFHKAPRSISANDPVVASQKGMETIRQRRLFFWYPSAFRTFSYGVHCVLHFFHTFFSMNSQLINSTLSWIHFCAKTNQPFVFHTSVLHSETLPFIERLVERLSFVTYVPSNAFSQQTGRLNVVACQRALRQPTAFRGHPQPSSASGGHTEGLIGESSNFMRRRNQEASITQNDLMFMDDEDSINDQDDFSTNMQDLWMWAREYESNGNKTVEHTKDELDAIELSKACQFVDDILYLLLRYRLTNDVFEPYAGNNENPIDSPLQDPHLLFYSLVHKIYTALSTIPGHQFSQFSRLWHHLMAVSTLWVEWTVTFKSSVRYPADTSTIFLGILSVSMFFVHYLGILENVLREEDNKKKRKENPRPQGAEQTFHFQLNHDGQIDVFGEGQITDSDISEGLTSEIESLSGVLVEDPNRSSGVNVLPTVFSRAANQSGDDNTFTLFGTTDTKNIFPLRYDDQIFDVLSNESLTLIRKNITQVILNVVLLFSTITQGPKMNEKGFNSILSEGTTDSRRGSTRRHSIISKDSYPESARTTLSSNPSPSVESLFTTLGLIATISADDPLLFNIHGVDFQRELIAFMWALVELNGTERTLMLLNDGAKVYPQVICSTILERGTHTLITNQSQMNRRTGAQSSKSSFLNPSDQNRHLIPLALKSQAPATYSNFLLAVYTRIVNNTSHLIHSLVSGTWIPSSFTTVAKAVNNPPNIPRWEMTALFQVVPDLMNLTAIGKSQFERRESELFKENPASIQNFERGEDYRQDDHESTSNRRRNRVNLQEVTSPRTEISLNDIDKTARTSSETPKFSIQERLDIADELFPLTTLLNHVLARMALFYSTQLINVLKQFSFFEAFPPPLIPPPPQEHQSITRQSTRNVPVAFFSHGSNPQNELLTVPSSTFPHRTGTNVAYPSRQNTPVNYNENLRQISQALFAPHNMRHVTFLTTSMRLLSTSLHSIVELLAAVPHVSLVNREKHLISLNSFVTSAMQFISAISGTPPNLSPQKQHAPQPQNDQSRVKSTERNGMVNNPSRFKFLSKKSSRRDPSQDQTGAAFVGLLPVSNAQRPVGFPRLSSNLSIASTDQWTVDSSMLPDGSSRSYSTAYPNYNASFALLPPTDFSVWITNEMKDDPTQVWAPSPLFFALPTVDDETKQVLLDSIVALYHSLTQWCRNQLIAQSAQVTIPHPRQPQQKFRLTRKPTKRKAIQLFQLSADERFISSIPNFLPPTTLTYNNGNIKHILPVRKRRRRGRGNESKQSTVRRNPSGRLQGSSPSPKDAQSSGSSQHDRLSWWNCRIVFPPGPQTLADLNMRKPFKAGSNYSQMKPNIHVATHTTTLNKHPSHFKQNSPDKFTHDTSTEIDLGLEEIESEGTIDTLRSDNSFGDDEMVIDDFVIWDSFFMMGSWTANALRLLVGTGSSRLFPSFFSTGVVEDSVFLHCLSTRISSASPHSVMQAHVRYPAKLTPMFPLITVLRSFPLAASHQTPLYEPLASPPMANSRNMRSMSHLISSVNLVRLNPSPSSLGLPSAFATTPRGYGASRKNSFLSGDNRDEKPSTDSILQTPFIAYSRPLISLASWMSDYSVSTGQIVTSIETAFTTAISELTSVLGYLYDSFQENGVENDQEESDSVQSEETKPTSREELEQVTLAESMSDSTQRKSHDTTLNKEKTTASACIHIGASFSEFKVMSDFLFQLEQRGEDTQQKEDYMNVHVVGENDEFEMSTEDIFDDRARQQQAPVQLTPINEQRTSQQQSTEQTRVNTPLTINGPTMSQNDFLSMFSPTPPMHLYGAGTPQYNPATPYFPTPTKNDTQALQTPVVPMIPQDMSLLFGSPQTIIGQRMGVPLTPTAPRNPQQSGGMPQSILHTTLATPQNPLYMPSMSDLPPEMQATFMSANTPMSRTPAGPWGGMSSVFTPPTHQPHPLMTTTMSPEESPQGEMDNSEQDVAVTLEQETPPQTPAQTVPSTPYIPDSIDKPASLPFIPTQTVPAAANASQLLVSLIGDDPLWASVALTRCLNLANRASHLIPFYPGIKQSPTVNQELLRDHSSKKLNSPKQITKADSQTIGEIKISSRDDEEISFPDALEPDEVDNLFLIESTVLPPYIELITTQVLLYTSISINRIAQGKQVRGTSSFGRFGHPFTEIPFKVPFPADLPGDPDGTPVLSRADTLADGFEENFGHLMGSSSGTIGSMTGTMYVEHLQKQEARSKAQAQAGPKTILIKNNKPQQSPDLRESGQSPMMSRQRSDQYAKGGDGRNNSVRQMSSFNQAFSSLNSFGSLSGIPGDLTELSQTLVQQLSPYPSPSTLCFTRLAAKGIDPREELVEVEEMVEEYSGDDEHMAQAAATVEIEDYFTSTDSRLSLFDYLGLSDLAVFDQIKMTYSSAFQKNEEMFMHELLHTLYGIDANNHHVMLRQKAEWVKYRNYHFDVPSSFSTSPLLKELSVYFPLLAQSLFSNVLFSMKSYILPSVAELIGYIDHLSVSQGDISEEKTPMSLLSLLPPSSSTVQYASSDVIPHPIYSLGLSSPFTVPSSSHSFSISPSKQYGELSPILSKTNPFYCAIAMPFTKQWTSLMLHHEEQPIIPLLTSILTAAPSLQGSPYTQPISARSLHYLITPDNHKQRFPHEQDGYILTDKEFRWMVGLTHVMISLFINSSLVSNDQNGPQHSNHSSRPSTVMQHSTRSSLVDPKKMDYTNAEIITQMPLSLQTRGVNTSSLNAPSPSTPWSTGQHRALEQNDTHIVEKYNSSSAVLQSHRFKKVMSLYVALSNTFETHQHDFSVVLLAHPQMASLPSHWHKSLVSFLNTPSDDEATIASILSKQSAPENEIPLPVIIPQLFRQTPALFGARFKTILVQSRINTKDTANYSPFEISEKKAEPENTIVTSRKSFFKDSLVWFGKARHRTQWFVPWNFKIKDDSGKEVPVSMNDFMGEFWLSLGERQKPMFDVSPSGFIYPNRNASVKEMEIIGRVLGKCLVDGAGFGPYLAPFVWKFLIGKPLSILDSRMINENFCNNTLVPLVWNDTNLLQPVPFVYTSPSGERIDLMEGGDKIFVTDLNKATYIDLLLQKLLVTPIEPQLKALSRGLSSVLVTNHLELYTLHEAYHLLSSPSDRSVQLLDIPNGPRANTVWLQIPLELRKEIDRLPLHAKGMLYRLFTGFLTSPGTIAQFSRRSTVFEKPAPPKQVNEDDETHLEVHVHMTRSSLVHVNPLLSSVSFPQGNAAQTDNIQFVSNQLRLFLSRLFFNKL</sequence>
<feature type="region of interest" description="Disordered" evidence="6">
    <location>
        <begin position="771"/>
        <end position="813"/>
    </location>
</feature>
<feature type="compositionally biased region" description="Polar residues" evidence="6">
    <location>
        <begin position="797"/>
        <end position="813"/>
    </location>
</feature>
<feature type="compositionally biased region" description="Basic and acidic residues" evidence="6">
    <location>
        <begin position="3717"/>
        <end position="3728"/>
    </location>
</feature>
<feature type="compositionally biased region" description="Basic and acidic residues" evidence="6">
    <location>
        <begin position="3694"/>
        <end position="3704"/>
    </location>
</feature>
<keyword evidence="3" id="KW-0808">Transferase</keyword>
<organism evidence="8 9">
    <name type="scientific">Blattamonas nauphoetae</name>
    <dbReference type="NCBI Taxonomy" id="2049346"/>
    <lineage>
        <taxon>Eukaryota</taxon>
        <taxon>Metamonada</taxon>
        <taxon>Preaxostyla</taxon>
        <taxon>Oxymonadida</taxon>
        <taxon>Blattamonas</taxon>
    </lineage>
</organism>
<comment type="caution">
    <text evidence="5">Lacks conserved residue(s) required for the propagation of feature annotation.</text>
</comment>
<feature type="region of interest" description="Disordered" evidence="6">
    <location>
        <begin position="3061"/>
        <end position="3115"/>
    </location>
</feature>
<dbReference type="SMART" id="SM00119">
    <property type="entry name" value="HECTc"/>
    <property type="match status" value="1"/>
</dbReference>
<feature type="region of interest" description="Disordered" evidence="6">
    <location>
        <begin position="1537"/>
        <end position="1577"/>
    </location>
</feature>
<feature type="region of interest" description="Disordered" evidence="6">
    <location>
        <begin position="124"/>
        <end position="193"/>
    </location>
</feature>
<evidence type="ECO:0000256" key="2">
    <source>
        <dbReference type="ARBA" id="ARBA00012485"/>
    </source>
</evidence>
<dbReference type="SUPFAM" id="SSF56204">
    <property type="entry name" value="Hect, E3 ligase catalytic domain"/>
    <property type="match status" value="1"/>
</dbReference>
<feature type="region of interest" description="Disordered" evidence="6">
    <location>
        <begin position="3806"/>
        <end position="3830"/>
    </location>
</feature>
<feature type="compositionally biased region" description="Polar residues" evidence="6">
    <location>
        <begin position="3061"/>
        <end position="3081"/>
    </location>
</feature>
<feature type="compositionally biased region" description="Polar residues" evidence="6">
    <location>
        <begin position="825"/>
        <end position="840"/>
    </location>
</feature>
<evidence type="ECO:0000256" key="5">
    <source>
        <dbReference type="PROSITE-ProRule" id="PRU00104"/>
    </source>
</evidence>
<feature type="compositionally biased region" description="Polar residues" evidence="6">
    <location>
        <begin position="4284"/>
        <end position="4303"/>
    </location>
</feature>
<evidence type="ECO:0000256" key="4">
    <source>
        <dbReference type="ARBA" id="ARBA00022786"/>
    </source>
</evidence>
<dbReference type="InterPro" id="IPR044611">
    <property type="entry name" value="E3A/B/C-like"/>
</dbReference>